<feature type="region of interest" description="Disordered" evidence="1">
    <location>
        <begin position="982"/>
        <end position="1009"/>
    </location>
</feature>
<keyword evidence="5" id="KW-1185">Reference proteome</keyword>
<dbReference type="InterPro" id="IPR015943">
    <property type="entry name" value="WD40/YVTN_repeat-like_dom_sf"/>
</dbReference>
<evidence type="ECO:0000313" key="3">
    <source>
        <dbReference type="EMBL" id="AOZ47140.1"/>
    </source>
</evidence>
<dbReference type="EMBL" id="CP015970">
    <property type="protein sequence ID" value="AOZ47140.1"/>
    <property type="molecule type" value="Genomic_DNA"/>
</dbReference>
<dbReference type="Gene3D" id="2.130.10.10">
    <property type="entry name" value="YVTN repeat-like/Quinoprotein amine dehydrogenase"/>
    <property type="match status" value="2"/>
</dbReference>
<sequence>MNPVQVERRRRGRHHGPGSSRLSTRPLLNTNLLRNTPLTLAVATGVTLAMVGGAALAHADTSTGSASTSQDKVGQKYSDGLQISSNQKLWPIGHRTLTRYGKFMGSTTSPNGRYLAATSNDKKVVLQIFDQRSHKLIWRVGTADGVNQTLKDGTVGQEGPTYSPDGKYLWLPQGDQLTRFPVKKDGTLGSPKQIALAKEKGKASASSGQSSISALPGKIAYSPDRTTVYVALNGQNKVAALNATTGALERSWKVGIAPRELAFVGKKLYVSNEGGRQARQGDTTINSYGTDVPADPVKGTSTNGTVSVINPGATSTKIGSIRVGLHPTALYRHGRTLYVANTTGDTVSAIDTRTNHVVQTINTQPYSGSPTGYQPTSMTVVGNRLLVTLARANAVAVYRIGASAQEPASYVGLLPTDYYPSDITAKGRQVTVTNTRGIDARGDDVTVDKGYGTTTATGHGTHSTTGSLTTFTLPQDRYIPAYTRKVAHQNGWDKKTTATASAAAARKSKPVAVPTRIGAPSKIKHVFLLVKENRSYDQILGDDSRGNGKASLAQFGQNVTPNQHALARQYGLLDNTYDVGTNSAEGHNWLMQGDNPEYTESSAGEYTRSYDTEDDVLGHQRSGFLWTSAQAAHKSVRNFGEFTQFLSKPTDATWQKYYCAASSVEKGGAVSQLTDPSIKSDTQSPIPSLNKVTDHAYPKFDTDIPDLYRYQIWKQNFQKNGPAALNTMWLSSDHTGGAPDARAQVADSDLAEGKIIDTISHSKYWKDSAIFVVEDDSQDGIDHVDGHRAPIQIISPYARRGVVNSTYYSQINMVRTVQQILGAQPLNQKLAAATPMYDAFTDKPDFTTYTAVSNKIPLTENASPAPTCGADTPGSIPGTSAVKKAASPSASTAPSSSASSSASASPSTSVSSSAGASASASSSASAPLTLSPVPAAQRHNAALWEAWRKKQKFVGKNPLPDSAPPEQMNRFTWYQAHNFTTPYPGDPKIYAPDQVPGASIPGGDTDDGQ</sequence>
<dbReference type="EMBL" id="CP014352">
    <property type="protein sequence ID" value="AMS05672.1"/>
    <property type="molecule type" value="Genomic_DNA"/>
</dbReference>
<dbReference type="PANTHER" id="PTHR47197">
    <property type="entry name" value="PROTEIN NIRF"/>
    <property type="match status" value="1"/>
</dbReference>
<feature type="compositionally biased region" description="Low complexity" evidence="1">
    <location>
        <begin position="880"/>
        <end position="927"/>
    </location>
</feature>
<dbReference type="Proteomes" id="UP000075221">
    <property type="component" value="Chromosome"/>
</dbReference>
<evidence type="ECO:0000313" key="2">
    <source>
        <dbReference type="EMBL" id="AMS05672.1"/>
    </source>
</evidence>
<dbReference type="Proteomes" id="UP000178666">
    <property type="component" value="Chromosome"/>
</dbReference>
<dbReference type="AlphaFoldDB" id="A0AAC8YGR0"/>
<protein>
    <submittedName>
        <fullName evidence="2">Phosphoesterase</fullName>
    </submittedName>
</protein>
<dbReference type="PANTHER" id="PTHR47197:SF3">
    <property type="entry name" value="DIHYDRO-HEME D1 DEHYDROGENASE"/>
    <property type="match status" value="1"/>
</dbReference>
<dbReference type="SUPFAM" id="SSF53649">
    <property type="entry name" value="Alkaline phosphatase-like"/>
    <property type="match status" value="1"/>
</dbReference>
<dbReference type="NCBIfam" id="TIGR02276">
    <property type="entry name" value="beta_rpt_yvtn"/>
    <property type="match status" value="1"/>
</dbReference>
<feature type="compositionally biased region" description="Polar residues" evidence="1">
    <location>
        <begin position="280"/>
        <end position="289"/>
    </location>
</feature>
<dbReference type="InterPro" id="IPR011044">
    <property type="entry name" value="Quino_amine_DH_bsu"/>
</dbReference>
<feature type="region of interest" description="Disordered" evidence="1">
    <location>
        <begin position="275"/>
        <end position="303"/>
    </location>
</feature>
<evidence type="ECO:0000313" key="5">
    <source>
        <dbReference type="Proteomes" id="UP000178666"/>
    </source>
</evidence>
<dbReference type="Gene3D" id="3.40.720.10">
    <property type="entry name" value="Alkaline Phosphatase, subunit A"/>
    <property type="match status" value="1"/>
</dbReference>
<dbReference type="SUPFAM" id="SSF50969">
    <property type="entry name" value="YVTN repeat-like/Quinoprotein amine dehydrogenase"/>
    <property type="match status" value="1"/>
</dbReference>
<evidence type="ECO:0000256" key="1">
    <source>
        <dbReference type="SAM" id="MobiDB-lite"/>
    </source>
</evidence>
<dbReference type="InterPro" id="IPR011964">
    <property type="entry name" value="YVTN_b-propeller_repeat"/>
</dbReference>
<gene>
    <name evidence="3" type="ORF">A8L58_11070</name>
    <name evidence="2" type="ORF">AXH35_09630</name>
</gene>
<dbReference type="InterPro" id="IPR051200">
    <property type="entry name" value="Host-pathogen_enzymatic-act"/>
</dbReference>
<feature type="region of interest" description="Disordered" evidence="1">
    <location>
        <begin position="858"/>
        <end position="927"/>
    </location>
</feature>
<reference evidence="3 5" key="1">
    <citation type="journal article" date="2016" name="Plant Dis.">
        <title>Improved production of propionic acid using genome shuffling.</title>
        <authorList>
            <person name="Luna-Flores C.H."/>
            <person name="Palfreyman R.W."/>
            <person name="Kromer J.O."/>
            <person name="Nielsen L.K."/>
            <person name="Marcellin E."/>
        </authorList>
    </citation>
    <scope>NUCLEOTIDE SEQUENCE [LARGE SCALE GENOMIC DNA]</scope>
    <source>
        <strain evidence="3 5">F3E8</strain>
    </source>
</reference>
<reference evidence="2 4" key="2">
    <citation type="submission" date="2016-02" db="EMBL/GenBank/DDBJ databases">
        <title>Complete Genome Sequence of Propionibacterium acidipropionici ATCC 55737.</title>
        <authorList>
            <person name="Luna Flores C.H."/>
            <person name="Nielsen L.K."/>
            <person name="Marcellin E."/>
        </authorList>
    </citation>
    <scope>NUCLEOTIDE SEQUENCE [LARGE SCALE GENOMIC DNA]</scope>
    <source>
        <strain evidence="2 4">ATCC 55737</strain>
    </source>
</reference>
<accession>A0AAC8YGR0</accession>
<dbReference type="RefSeq" id="WP_062819724.1">
    <property type="nucleotide sequence ID" value="NZ_CP014352.1"/>
</dbReference>
<evidence type="ECO:0000313" key="4">
    <source>
        <dbReference type="Proteomes" id="UP000075221"/>
    </source>
</evidence>
<dbReference type="InterPro" id="IPR017850">
    <property type="entry name" value="Alkaline_phosphatase_core_sf"/>
</dbReference>
<feature type="region of interest" description="Disordered" evidence="1">
    <location>
        <begin position="1"/>
        <end position="27"/>
    </location>
</feature>
<organism evidence="2 4">
    <name type="scientific">Acidipropionibacterium acidipropionici</name>
    <dbReference type="NCBI Taxonomy" id="1748"/>
    <lineage>
        <taxon>Bacteria</taxon>
        <taxon>Bacillati</taxon>
        <taxon>Actinomycetota</taxon>
        <taxon>Actinomycetes</taxon>
        <taxon>Propionibacteriales</taxon>
        <taxon>Propionibacteriaceae</taxon>
        <taxon>Acidipropionibacterium</taxon>
    </lineage>
</organism>
<name>A0AAC8YGR0_9ACTN</name>
<feature type="compositionally biased region" description="Low complexity" evidence="1">
    <location>
        <begin position="17"/>
        <end position="27"/>
    </location>
</feature>
<proteinExistence type="predicted"/>